<accession>A0ABQ1X792</accession>
<protein>
    <submittedName>
        <fullName evidence="1">Uncharacterized protein</fullName>
    </submittedName>
</protein>
<sequence length="84" mass="9088">MQAPTHQTDLRALAPFVRELTGGGYDVGCGSSHIWLKREGATDRLTTAYRDWYEPALPSGLRASTPSPPAPPLANFNCAGIRFS</sequence>
<reference evidence="2" key="1">
    <citation type="journal article" date="2019" name="Int. J. Syst. Evol. Microbiol.">
        <title>The Global Catalogue of Microorganisms (GCM) 10K type strain sequencing project: providing services to taxonomists for standard genome sequencing and annotation.</title>
        <authorList>
            <consortium name="The Broad Institute Genomics Platform"/>
            <consortium name="The Broad Institute Genome Sequencing Center for Infectious Disease"/>
            <person name="Wu L."/>
            <person name="Ma J."/>
        </authorList>
    </citation>
    <scope>NUCLEOTIDE SEQUENCE [LARGE SCALE GENOMIC DNA]</scope>
    <source>
        <strain evidence="2">CGMCC 1.12990</strain>
    </source>
</reference>
<comment type="caution">
    <text evidence="1">The sequence shown here is derived from an EMBL/GenBank/DDBJ whole genome shotgun (WGS) entry which is preliminary data.</text>
</comment>
<organism evidence="1 2">
    <name type="scientific">Hymenobacter glacieicola</name>
    <dbReference type="NCBI Taxonomy" id="1562124"/>
    <lineage>
        <taxon>Bacteria</taxon>
        <taxon>Pseudomonadati</taxon>
        <taxon>Bacteroidota</taxon>
        <taxon>Cytophagia</taxon>
        <taxon>Cytophagales</taxon>
        <taxon>Hymenobacteraceae</taxon>
        <taxon>Hymenobacter</taxon>
    </lineage>
</organism>
<dbReference type="RefSeq" id="WP_188559567.1">
    <property type="nucleotide sequence ID" value="NZ_BMGS01000014.1"/>
</dbReference>
<dbReference type="EMBL" id="BMGS01000014">
    <property type="protein sequence ID" value="GGG59310.1"/>
    <property type="molecule type" value="Genomic_DNA"/>
</dbReference>
<evidence type="ECO:0000313" key="1">
    <source>
        <dbReference type="EMBL" id="GGG59310.1"/>
    </source>
</evidence>
<name>A0ABQ1X792_9BACT</name>
<proteinExistence type="predicted"/>
<keyword evidence="2" id="KW-1185">Reference proteome</keyword>
<evidence type="ECO:0000313" key="2">
    <source>
        <dbReference type="Proteomes" id="UP000601361"/>
    </source>
</evidence>
<dbReference type="Proteomes" id="UP000601361">
    <property type="component" value="Unassembled WGS sequence"/>
</dbReference>
<gene>
    <name evidence="1" type="ORF">GCM10011378_39120</name>
</gene>